<dbReference type="InterPro" id="IPR001926">
    <property type="entry name" value="TrpB-like_PALP"/>
</dbReference>
<feature type="domain" description="Tryptophan synthase beta chain-like PALP" evidence="9">
    <location>
        <begin position="47"/>
        <end position="340"/>
    </location>
</feature>
<dbReference type="SUPFAM" id="SSF53686">
    <property type="entry name" value="Tryptophan synthase beta subunit-like PLP-dependent enzymes"/>
    <property type="match status" value="1"/>
</dbReference>
<sequence>MSEIHHRPGEQGARPPEPSEVNVAAVADGPVPGFGMDAIHEAARRLSGHVVRTPLLNSPMLDELVGARVLVKAECLQLTGSFKVRGALNALLTLDEDTRRAGIVAYSAGNHGQGVAAAARLAGCPAVIVMPQNAPRIKVDNCRWWGAETVLYDPLTEDREEIARTILQERGMTLIPPFDDPGVMAGQGTVGLEIAEQARELGLTPEVALVNCSGGGLAAGVITALHHTFPGMAHHIVEPTGFDKMARSLESGHVCTNPRPPGGLMDAISGPAAGIRPLAVLRHHDVTGLTVTDEEALAAMDTAHRLLKIVVEPGGAASLAALLSGKVDVRGRTVALVASGGNVDPAVYRRALAD</sequence>
<protein>
    <recommendedName>
        <fullName evidence="4">threonine ammonia-lyase</fullName>
        <ecNumber evidence="4">4.3.1.19</ecNumber>
    </recommendedName>
    <alternativeName>
        <fullName evidence="8">Threonine deaminase</fullName>
    </alternativeName>
</protein>
<keyword evidence="11" id="KW-1185">Reference proteome</keyword>
<gene>
    <name evidence="10" type="ORF">SAMN04490356_7903</name>
</gene>
<dbReference type="Proteomes" id="UP000198609">
    <property type="component" value="Unassembled WGS sequence"/>
</dbReference>
<organism evidence="10 11">
    <name type="scientific">Streptomyces melanosporofaciens</name>
    <dbReference type="NCBI Taxonomy" id="67327"/>
    <lineage>
        <taxon>Bacteria</taxon>
        <taxon>Bacillati</taxon>
        <taxon>Actinomycetota</taxon>
        <taxon>Actinomycetes</taxon>
        <taxon>Kitasatosporales</taxon>
        <taxon>Streptomycetaceae</taxon>
        <taxon>Streptomyces</taxon>
        <taxon>Streptomyces violaceusniger group</taxon>
    </lineage>
</organism>
<dbReference type="InterPro" id="IPR050147">
    <property type="entry name" value="Ser/Thr_Dehydratase"/>
</dbReference>
<evidence type="ECO:0000256" key="2">
    <source>
        <dbReference type="ARBA" id="ARBA00001933"/>
    </source>
</evidence>
<comment type="cofactor">
    <cofactor evidence="2">
        <name>pyridoxal 5'-phosphate</name>
        <dbReference type="ChEBI" id="CHEBI:597326"/>
    </cofactor>
</comment>
<dbReference type="AlphaFoldDB" id="A0A1H4ZMA0"/>
<evidence type="ECO:0000313" key="11">
    <source>
        <dbReference type="Proteomes" id="UP000198609"/>
    </source>
</evidence>
<dbReference type="PANTHER" id="PTHR48078:SF6">
    <property type="entry name" value="L-THREONINE DEHYDRATASE CATABOLIC TDCB"/>
    <property type="match status" value="1"/>
</dbReference>
<dbReference type="EMBL" id="FNST01000002">
    <property type="protein sequence ID" value="SED30788.1"/>
    <property type="molecule type" value="Genomic_DNA"/>
</dbReference>
<dbReference type="GO" id="GO:0006565">
    <property type="term" value="P:L-serine catabolic process"/>
    <property type="evidence" value="ECO:0007669"/>
    <property type="project" value="TreeGrafter"/>
</dbReference>
<evidence type="ECO:0000256" key="3">
    <source>
        <dbReference type="ARBA" id="ARBA00010869"/>
    </source>
</evidence>
<evidence type="ECO:0000256" key="1">
    <source>
        <dbReference type="ARBA" id="ARBA00001274"/>
    </source>
</evidence>
<keyword evidence="6" id="KW-0456">Lyase</keyword>
<keyword evidence="5" id="KW-0663">Pyridoxal phosphate</keyword>
<dbReference type="CDD" id="cd01562">
    <property type="entry name" value="Thr-dehyd"/>
    <property type="match status" value="1"/>
</dbReference>
<dbReference type="GO" id="GO:0004794">
    <property type="term" value="F:threonine deaminase activity"/>
    <property type="evidence" value="ECO:0007669"/>
    <property type="project" value="UniProtKB-EC"/>
</dbReference>
<reference evidence="11" key="1">
    <citation type="submission" date="2016-10" db="EMBL/GenBank/DDBJ databases">
        <authorList>
            <person name="Varghese N."/>
            <person name="Submissions S."/>
        </authorList>
    </citation>
    <scope>NUCLEOTIDE SEQUENCE [LARGE SCALE GENOMIC DNA]</scope>
    <source>
        <strain evidence="11">DSM 40318</strain>
    </source>
</reference>
<comment type="similarity">
    <text evidence="3">Belongs to the serine/threonine dehydratase family.</text>
</comment>
<evidence type="ECO:0000256" key="8">
    <source>
        <dbReference type="ARBA" id="ARBA00031427"/>
    </source>
</evidence>
<dbReference type="RefSeq" id="WP_093468273.1">
    <property type="nucleotide sequence ID" value="NZ_FNST01000002.1"/>
</dbReference>
<evidence type="ECO:0000313" key="10">
    <source>
        <dbReference type="EMBL" id="SED30788.1"/>
    </source>
</evidence>
<dbReference type="Pfam" id="PF00291">
    <property type="entry name" value="PALP"/>
    <property type="match status" value="1"/>
</dbReference>
<dbReference type="GO" id="GO:0009097">
    <property type="term" value="P:isoleucine biosynthetic process"/>
    <property type="evidence" value="ECO:0007669"/>
    <property type="project" value="TreeGrafter"/>
</dbReference>
<dbReference type="GO" id="GO:0006567">
    <property type="term" value="P:L-threonine catabolic process"/>
    <property type="evidence" value="ECO:0007669"/>
    <property type="project" value="TreeGrafter"/>
</dbReference>
<evidence type="ECO:0000256" key="5">
    <source>
        <dbReference type="ARBA" id="ARBA00022898"/>
    </source>
</evidence>
<dbReference type="Gene3D" id="3.40.50.1100">
    <property type="match status" value="2"/>
</dbReference>
<dbReference type="InterPro" id="IPR036052">
    <property type="entry name" value="TrpB-like_PALP_sf"/>
</dbReference>
<comment type="catalytic activity">
    <reaction evidence="1">
        <text>L-threonine = 2-oxobutanoate + NH4(+)</text>
        <dbReference type="Rhea" id="RHEA:22108"/>
        <dbReference type="ChEBI" id="CHEBI:16763"/>
        <dbReference type="ChEBI" id="CHEBI:28938"/>
        <dbReference type="ChEBI" id="CHEBI:57926"/>
        <dbReference type="EC" id="4.3.1.19"/>
    </reaction>
</comment>
<accession>A0A1H4ZMA0</accession>
<evidence type="ECO:0000256" key="4">
    <source>
        <dbReference type="ARBA" id="ARBA00012096"/>
    </source>
</evidence>
<proteinExistence type="inferred from homology"/>
<comment type="function">
    <text evidence="7">Catalyzes the anaerobic formation of alpha-ketobutyrate and ammonia from threonine in a two-step reaction. The first step involved a dehydration of threonine and a production of enamine intermediates (aminocrotonate), which tautomerizes to its imine form (iminobutyrate). Both intermediates are unstable and short-lived. The second step is the nonenzymatic hydrolysis of the enamine/imine intermediates to form 2-ketobutyrate and free ammonia. In the low water environment of the cell, the second step is accelerated by RidA.</text>
</comment>
<evidence type="ECO:0000256" key="6">
    <source>
        <dbReference type="ARBA" id="ARBA00023239"/>
    </source>
</evidence>
<dbReference type="GO" id="GO:0003941">
    <property type="term" value="F:L-serine ammonia-lyase activity"/>
    <property type="evidence" value="ECO:0007669"/>
    <property type="project" value="TreeGrafter"/>
</dbReference>
<evidence type="ECO:0000256" key="7">
    <source>
        <dbReference type="ARBA" id="ARBA00025527"/>
    </source>
</evidence>
<dbReference type="EC" id="4.3.1.19" evidence="4"/>
<evidence type="ECO:0000259" key="9">
    <source>
        <dbReference type="Pfam" id="PF00291"/>
    </source>
</evidence>
<dbReference type="PANTHER" id="PTHR48078">
    <property type="entry name" value="THREONINE DEHYDRATASE, MITOCHONDRIAL-RELATED"/>
    <property type="match status" value="1"/>
</dbReference>
<name>A0A1H4ZMA0_STRMJ</name>
<dbReference type="FunFam" id="3.40.50.1100:FF:000005">
    <property type="entry name" value="Threonine dehydratase catabolic"/>
    <property type="match status" value="1"/>
</dbReference>